<dbReference type="KEGG" id="awe:JG540_00875"/>
<keyword evidence="1" id="KW-1133">Transmembrane helix</keyword>
<dbReference type="EMBL" id="CP066802">
    <property type="protein sequence ID" value="QQM67494.1"/>
    <property type="molecule type" value="Genomic_DNA"/>
</dbReference>
<feature type="domain" description="CAAX prenyl protease 2/Lysostaphin resistance protein A-like" evidence="2">
    <location>
        <begin position="124"/>
        <end position="215"/>
    </location>
</feature>
<feature type="transmembrane region" description="Helical" evidence="1">
    <location>
        <begin position="37"/>
        <end position="55"/>
    </location>
</feature>
<dbReference type="PANTHER" id="PTHR36435:SF1">
    <property type="entry name" value="CAAX AMINO TERMINAL PROTEASE FAMILY PROTEIN"/>
    <property type="match status" value="1"/>
</dbReference>
<dbReference type="GO" id="GO:0080120">
    <property type="term" value="P:CAAX-box protein maturation"/>
    <property type="evidence" value="ECO:0007669"/>
    <property type="project" value="UniProtKB-ARBA"/>
</dbReference>
<evidence type="ECO:0000313" key="4">
    <source>
        <dbReference type="Proteomes" id="UP000595895"/>
    </source>
</evidence>
<keyword evidence="1" id="KW-0812">Transmembrane</keyword>
<keyword evidence="3" id="KW-0482">Metalloprotease</keyword>
<feature type="transmembrane region" description="Helical" evidence="1">
    <location>
        <begin position="76"/>
        <end position="98"/>
    </location>
</feature>
<dbReference type="RefSeq" id="WP_200276134.1">
    <property type="nucleotide sequence ID" value="NZ_CP066802.1"/>
</dbReference>
<dbReference type="GO" id="GO:0006508">
    <property type="term" value="P:proteolysis"/>
    <property type="evidence" value="ECO:0007669"/>
    <property type="project" value="UniProtKB-KW"/>
</dbReference>
<dbReference type="Proteomes" id="UP000595895">
    <property type="component" value="Chromosome"/>
</dbReference>
<dbReference type="GO" id="GO:0004175">
    <property type="term" value="F:endopeptidase activity"/>
    <property type="evidence" value="ECO:0007669"/>
    <property type="project" value="UniProtKB-ARBA"/>
</dbReference>
<organism evidence="3 4">
    <name type="scientific">Actinomyces weissii</name>
    <dbReference type="NCBI Taxonomy" id="675090"/>
    <lineage>
        <taxon>Bacteria</taxon>
        <taxon>Bacillati</taxon>
        <taxon>Actinomycetota</taxon>
        <taxon>Actinomycetes</taxon>
        <taxon>Actinomycetales</taxon>
        <taxon>Actinomycetaceae</taxon>
        <taxon>Actinomyces</taxon>
    </lineage>
</organism>
<dbReference type="PANTHER" id="PTHR36435">
    <property type="entry name" value="SLR1288 PROTEIN"/>
    <property type="match status" value="1"/>
</dbReference>
<accession>A0A7T7M9N5</accession>
<keyword evidence="4" id="KW-1185">Reference proteome</keyword>
<protein>
    <submittedName>
        <fullName evidence="3">CPBP family intramembrane metalloprotease</fullName>
    </submittedName>
</protein>
<evidence type="ECO:0000259" key="2">
    <source>
        <dbReference type="Pfam" id="PF02517"/>
    </source>
</evidence>
<dbReference type="Pfam" id="PF02517">
    <property type="entry name" value="Rce1-like"/>
    <property type="match status" value="1"/>
</dbReference>
<reference evidence="3 4" key="1">
    <citation type="submission" date="2020-12" db="EMBL/GenBank/DDBJ databases">
        <authorList>
            <person name="Zhou J."/>
        </authorList>
    </citation>
    <scope>NUCLEOTIDE SEQUENCE [LARGE SCALE GENOMIC DNA]</scope>
    <source>
        <strain evidence="3 4">CCUG 61299</strain>
    </source>
</reference>
<dbReference type="InterPro" id="IPR052710">
    <property type="entry name" value="CAAX_protease"/>
</dbReference>
<gene>
    <name evidence="3" type="ORF">JG540_00875</name>
</gene>
<evidence type="ECO:0000313" key="3">
    <source>
        <dbReference type="EMBL" id="QQM67494.1"/>
    </source>
</evidence>
<proteinExistence type="predicted"/>
<keyword evidence="1" id="KW-0472">Membrane</keyword>
<dbReference type="AlphaFoldDB" id="A0A7T7M9N5"/>
<feature type="transmembrane region" description="Helical" evidence="1">
    <location>
        <begin position="180"/>
        <end position="197"/>
    </location>
</feature>
<name>A0A7T7M9N5_9ACTO</name>
<feature type="transmembrane region" description="Helical" evidence="1">
    <location>
        <begin position="118"/>
        <end position="142"/>
    </location>
</feature>
<dbReference type="InterPro" id="IPR003675">
    <property type="entry name" value="Rce1/LyrA-like_dom"/>
</dbReference>
<sequence length="222" mass="23643">MTSLPHRIPSGKTLFICLYLAVHVLDSLYWLPHAHRANAGIASFFLLAVLGTWVLREDLGSGWAQARARPWRTLGVLVTGLLGAGLAAVLGAVLQKLLEQVLGLQSDLANDTRIWTALQSYSLPVLVAALAVAGPIVEELVFRGLLLSKLAEHCPAWLAVVVSGVAFGAIHASAWTLTEIIGVLPHVGFGIAVGALYRWSKNLWPPICVHVLTNLSAVLGSA</sequence>
<feature type="transmembrane region" description="Helical" evidence="1">
    <location>
        <begin position="154"/>
        <end position="174"/>
    </location>
</feature>
<keyword evidence="3" id="KW-0645">Protease</keyword>
<feature type="transmembrane region" description="Helical" evidence="1">
    <location>
        <begin position="12"/>
        <end position="31"/>
    </location>
</feature>
<dbReference type="GO" id="GO:0008237">
    <property type="term" value="F:metallopeptidase activity"/>
    <property type="evidence" value="ECO:0007669"/>
    <property type="project" value="UniProtKB-KW"/>
</dbReference>
<keyword evidence="3" id="KW-0378">Hydrolase</keyword>
<evidence type="ECO:0000256" key="1">
    <source>
        <dbReference type="SAM" id="Phobius"/>
    </source>
</evidence>